<name>A0A6J5KJX8_9CAUD</name>
<protein>
    <submittedName>
        <fullName evidence="1">Uncharacterized protein</fullName>
    </submittedName>
</protein>
<evidence type="ECO:0000313" key="1">
    <source>
        <dbReference type="EMBL" id="CAB4121961.1"/>
    </source>
</evidence>
<accession>A0A6J5KJX8</accession>
<dbReference type="EMBL" id="LR796156">
    <property type="protein sequence ID" value="CAB4121961.1"/>
    <property type="molecule type" value="Genomic_DNA"/>
</dbReference>
<proteinExistence type="predicted"/>
<organism evidence="1">
    <name type="scientific">uncultured Caudovirales phage</name>
    <dbReference type="NCBI Taxonomy" id="2100421"/>
    <lineage>
        <taxon>Viruses</taxon>
        <taxon>Duplodnaviria</taxon>
        <taxon>Heunggongvirae</taxon>
        <taxon>Uroviricota</taxon>
        <taxon>Caudoviricetes</taxon>
        <taxon>Peduoviridae</taxon>
        <taxon>Maltschvirus</taxon>
        <taxon>Maltschvirus maltsch</taxon>
    </lineage>
</organism>
<gene>
    <name evidence="1" type="ORF">UFOVP20_32</name>
</gene>
<reference evidence="1" key="1">
    <citation type="submission" date="2020-04" db="EMBL/GenBank/DDBJ databases">
        <authorList>
            <person name="Chiriac C."/>
            <person name="Salcher M."/>
            <person name="Ghai R."/>
            <person name="Kavagutti S V."/>
        </authorList>
    </citation>
    <scope>NUCLEOTIDE SEQUENCE</scope>
</reference>
<sequence>MADPNKYAQFLRDPDQQALDDFNRIEMEGQKRPWYQTGLPMEGRATFLPFKDSMEGSVFNQREWALPAVIAGAVNAFTSPERARTGTDQTFNPNEEALNFAQNVMGGGIGTSSAMKAPMGQGGKDLSIAVGKGFTDEGNFRRVGINQPVTSEIWTGQNNPSGISGVIEGVGTGAKGSNAADVAAANAEVKRLIANPEINPFVQIAKEINPNYDYFAIQKMPTSSIEKQFPIAKTYEALTSADKIDPQLERLIFAEYLKKYPDLIKKSDATTYKELTQAAYEKLRQENNQQFDALLNNGMNFSYHTGDANYLNSPEMLRDSLLNKHLYTYRGGDKHEFLNKVDPYVGLNDNEKFRAVHDIFGHATTGSGFSRLGEEVAYGAHGQVYSPLAKIAAATETRGQNSFVNYSGLNTDLQRAMDKVRFDKEKALKAGQDVSKYDEQLRDLGSQWQYAKQSALILPPEMVDPMYRGGLPEYMKPFIQSQNPQEYSAWHWSNNPNLSETNPQMYGTGIKGAESERLNLPNAPKDRSYFYTKPQLRESGLGANQYEAQLKNLYDPTKDPEKLVSMASMYNKHHGIVDESAKANDWERMIKEAGYSGYVNPYSNTAIMFEPQQVSKVKK</sequence>